<dbReference type="RefSeq" id="WP_379879127.1">
    <property type="nucleotide sequence ID" value="NZ_JBHUIP010000022.1"/>
</dbReference>
<comment type="caution">
    <text evidence="2">The sequence shown here is derived from an EMBL/GenBank/DDBJ whole genome shotgun (WGS) entry which is preliminary data.</text>
</comment>
<evidence type="ECO:0008006" key="4">
    <source>
        <dbReference type="Google" id="ProtNLM"/>
    </source>
</evidence>
<name>A0ABW5DYX3_9PROT</name>
<keyword evidence="1" id="KW-0732">Signal</keyword>
<proteinExistence type="predicted"/>
<feature type="signal peptide" evidence="1">
    <location>
        <begin position="1"/>
        <end position="21"/>
    </location>
</feature>
<accession>A0ABW5DYX3</accession>
<organism evidence="2 3">
    <name type="scientific">Lacibacterium aquatile</name>
    <dbReference type="NCBI Taxonomy" id="1168082"/>
    <lineage>
        <taxon>Bacteria</taxon>
        <taxon>Pseudomonadati</taxon>
        <taxon>Pseudomonadota</taxon>
        <taxon>Alphaproteobacteria</taxon>
        <taxon>Rhodospirillales</taxon>
        <taxon>Rhodospirillaceae</taxon>
    </lineage>
</organism>
<evidence type="ECO:0000313" key="2">
    <source>
        <dbReference type="EMBL" id="MFD2265601.1"/>
    </source>
</evidence>
<reference evidence="3" key="1">
    <citation type="journal article" date="2019" name="Int. J. Syst. Evol. Microbiol.">
        <title>The Global Catalogue of Microorganisms (GCM) 10K type strain sequencing project: providing services to taxonomists for standard genome sequencing and annotation.</title>
        <authorList>
            <consortium name="The Broad Institute Genomics Platform"/>
            <consortium name="The Broad Institute Genome Sequencing Center for Infectious Disease"/>
            <person name="Wu L."/>
            <person name="Ma J."/>
        </authorList>
    </citation>
    <scope>NUCLEOTIDE SEQUENCE [LARGE SCALE GENOMIC DNA]</scope>
    <source>
        <strain evidence="3">CGMCC 1.19062</strain>
    </source>
</reference>
<keyword evidence="3" id="KW-1185">Reference proteome</keyword>
<dbReference type="SUPFAM" id="SSF48371">
    <property type="entry name" value="ARM repeat"/>
    <property type="match status" value="1"/>
</dbReference>
<evidence type="ECO:0000256" key="1">
    <source>
        <dbReference type="SAM" id="SignalP"/>
    </source>
</evidence>
<gene>
    <name evidence="2" type="ORF">ACFSM5_22065</name>
</gene>
<dbReference type="InterPro" id="IPR016024">
    <property type="entry name" value="ARM-type_fold"/>
</dbReference>
<dbReference type="Proteomes" id="UP001597295">
    <property type="component" value="Unassembled WGS sequence"/>
</dbReference>
<sequence length="146" mass="16632">MTFGMLALVLALFRLVPAESATEIEPRREMAELVDRIIGSGDYLQSWRDADSMRLLAMKIDWTSRDAALIDRMQPLLTNPSRGVRYQAARASMAMGKYGRRLLPALKRAEVMGEEDKVFYPLLAFTNDSTVETVRDAIRILEKHRD</sequence>
<evidence type="ECO:0000313" key="3">
    <source>
        <dbReference type="Proteomes" id="UP001597295"/>
    </source>
</evidence>
<dbReference type="EMBL" id="JBHUIP010000022">
    <property type="protein sequence ID" value="MFD2265601.1"/>
    <property type="molecule type" value="Genomic_DNA"/>
</dbReference>
<protein>
    <recommendedName>
        <fullName evidence="4">HEAT repeat domain-containing protein</fullName>
    </recommendedName>
</protein>
<feature type="chain" id="PRO_5045733385" description="HEAT repeat domain-containing protein" evidence="1">
    <location>
        <begin position="22"/>
        <end position="146"/>
    </location>
</feature>